<evidence type="ECO:0000313" key="2">
    <source>
        <dbReference type="Proteomes" id="UP001470230"/>
    </source>
</evidence>
<sequence>MEYHELIDIKKELYDHFLCFFDDNQADDNFDKLIENIHIHKYQEKSDDFKTILYLIREINKNHHRLSSHLEKIERFVSHYSEYIKQSFTKEELFNIFRKNPQILHFLFDKGIISIDDSIINLIVKPSKSIFVLRRYKGEKKPDKESKKAKFKNKRSMVENYKYYFYQQIKSKLDEEERKAIEKELLEKDENIFDDFDKKCMIGENHSYISELIRKDSIEEFVTYTNKAGIILTSEIKPSIFETNPFLVSKPATLIEYAAFFGSIQIFQYLRMNQVELTPSLWLYAIHGNNPEIIHFLERDQVEPEDITYMECLKESIKCHHNEIAHYIQTNLMEEPIEIKESNFKNNPISCGFHFYNYEFLQEYEYFNNSQFLFFYACLYDHFPVVKLLIQMKKVDLNQKIISIIFFE</sequence>
<name>A0ABR2KM74_9EUKA</name>
<keyword evidence="2" id="KW-1185">Reference proteome</keyword>
<dbReference type="SUPFAM" id="SSF48403">
    <property type="entry name" value="Ankyrin repeat"/>
    <property type="match status" value="1"/>
</dbReference>
<dbReference type="PANTHER" id="PTHR24159">
    <property type="match status" value="1"/>
</dbReference>
<evidence type="ECO:0000313" key="1">
    <source>
        <dbReference type="EMBL" id="KAK8891527.1"/>
    </source>
</evidence>
<accession>A0ABR2KM74</accession>
<gene>
    <name evidence="1" type="ORF">M9Y10_028739</name>
</gene>
<evidence type="ECO:0008006" key="3">
    <source>
        <dbReference type="Google" id="ProtNLM"/>
    </source>
</evidence>
<dbReference type="Proteomes" id="UP001470230">
    <property type="component" value="Unassembled WGS sequence"/>
</dbReference>
<dbReference type="EMBL" id="JAPFFF010000004">
    <property type="protein sequence ID" value="KAK8891527.1"/>
    <property type="molecule type" value="Genomic_DNA"/>
</dbReference>
<proteinExistence type="predicted"/>
<comment type="caution">
    <text evidence="1">The sequence shown here is derived from an EMBL/GenBank/DDBJ whole genome shotgun (WGS) entry which is preliminary data.</text>
</comment>
<dbReference type="PANTHER" id="PTHR24159:SF5">
    <property type="entry name" value="ANK_REP_REGION DOMAIN-CONTAINING PROTEIN"/>
    <property type="match status" value="1"/>
</dbReference>
<reference evidence="1 2" key="1">
    <citation type="submission" date="2024-04" db="EMBL/GenBank/DDBJ databases">
        <title>Tritrichomonas musculus Genome.</title>
        <authorList>
            <person name="Alves-Ferreira E."/>
            <person name="Grigg M."/>
            <person name="Lorenzi H."/>
            <person name="Galac M."/>
        </authorList>
    </citation>
    <scope>NUCLEOTIDE SEQUENCE [LARGE SCALE GENOMIC DNA]</scope>
    <source>
        <strain evidence="1 2">EAF2021</strain>
    </source>
</reference>
<dbReference type="InterPro" id="IPR036770">
    <property type="entry name" value="Ankyrin_rpt-contain_sf"/>
</dbReference>
<protein>
    <recommendedName>
        <fullName evidence="3">DUF3447 domain-containing protein</fullName>
    </recommendedName>
</protein>
<organism evidence="1 2">
    <name type="scientific">Tritrichomonas musculus</name>
    <dbReference type="NCBI Taxonomy" id="1915356"/>
    <lineage>
        <taxon>Eukaryota</taxon>
        <taxon>Metamonada</taxon>
        <taxon>Parabasalia</taxon>
        <taxon>Tritrichomonadida</taxon>
        <taxon>Tritrichomonadidae</taxon>
        <taxon>Tritrichomonas</taxon>
    </lineage>
</organism>